<accession>A0A1M5W7Q4</accession>
<dbReference type="Proteomes" id="UP000184241">
    <property type="component" value="Unassembled WGS sequence"/>
</dbReference>
<dbReference type="AlphaFoldDB" id="A0A1M5W7Q4"/>
<proteinExistence type="predicted"/>
<evidence type="ECO:0000259" key="1">
    <source>
        <dbReference type="Pfam" id="PF21758"/>
    </source>
</evidence>
<gene>
    <name evidence="2" type="ORF">SAMN02745941_00962</name>
</gene>
<dbReference type="EMBL" id="FQXU01000004">
    <property type="protein sequence ID" value="SHH83468.1"/>
    <property type="molecule type" value="Genomic_DNA"/>
</dbReference>
<evidence type="ECO:0000313" key="2">
    <source>
        <dbReference type="EMBL" id="SHH83468.1"/>
    </source>
</evidence>
<dbReference type="Pfam" id="PF21758">
    <property type="entry name" value="PAC_bac"/>
    <property type="match status" value="1"/>
</dbReference>
<feature type="domain" description="Prenylated flavin chaperone LpdD-like" evidence="1">
    <location>
        <begin position="8"/>
        <end position="121"/>
    </location>
</feature>
<dbReference type="RefSeq" id="WP_073017263.1">
    <property type="nucleotide sequence ID" value="NZ_FQXU01000004.1"/>
</dbReference>
<sequence>MKELNIEKGRVKLNLKAIEIGEDLCVIISGGDRPHIGCVTLSVPRKSFEDENVISSTTSVLNMTGHKDDEAARYVAHELCSKLNKNVVITCGIHIDNITKEEIHVTIDLLKELTKQLIKMIQ</sequence>
<dbReference type="InterPro" id="IPR048844">
    <property type="entry name" value="LpdD_chaperone-like"/>
</dbReference>
<evidence type="ECO:0000313" key="3">
    <source>
        <dbReference type="Proteomes" id="UP000184241"/>
    </source>
</evidence>
<protein>
    <recommendedName>
        <fullName evidence="1">Prenylated flavin chaperone LpdD-like domain-containing protein</fullName>
    </recommendedName>
</protein>
<organism evidence="2 3">
    <name type="scientific">Clostridium intestinale DSM 6191</name>
    <dbReference type="NCBI Taxonomy" id="1121320"/>
    <lineage>
        <taxon>Bacteria</taxon>
        <taxon>Bacillati</taxon>
        <taxon>Bacillota</taxon>
        <taxon>Clostridia</taxon>
        <taxon>Eubacteriales</taxon>
        <taxon>Clostridiaceae</taxon>
        <taxon>Clostridium</taxon>
    </lineage>
</organism>
<reference evidence="2 3" key="1">
    <citation type="submission" date="2016-11" db="EMBL/GenBank/DDBJ databases">
        <authorList>
            <person name="Jaros S."/>
            <person name="Januszkiewicz K."/>
            <person name="Wedrychowicz H."/>
        </authorList>
    </citation>
    <scope>NUCLEOTIDE SEQUENCE [LARGE SCALE GENOMIC DNA]</scope>
    <source>
        <strain evidence="2 3">DSM 6191</strain>
    </source>
</reference>
<name>A0A1M5W7Q4_9CLOT</name>